<reference evidence="4 5" key="1">
    <citation type="journal article" date="2013" name="Curr. Biol.">
        <title>The Genome of the Foraminiferan Reticulomyxa filosa.</title>
        <authorList>
            <person name="Glockner G."/>
            <person name="Hulsmann N."/>
            <person name="Schleicher M."/>
            <person name="Noegel A.A."/>
            <person name="Eichinger L."/>
            <person name="Gallinger C."/>
            <person name="Pawlowski J."/>
            <person name="Sierra R."/>
            <person name="Euteneuer U."/>
            <person name="Pillet L."/>
            <person name="Moustafa A."/>
            <person name="Platzer M."/>
            <person name="Groth M."/>
            <person name="Szafranski K."/>
            <person name="Schliwa M."/>
        </authorList>
    </citation>
    <scope>NUCLEOTIDE SEQUENCE [LARGE SCALE GENOMIC DNA]</scope>
</reference>
<dbReference type="SUPFAM" id="SSF48371">
    <property type="entry name" value="ARM repeat"/>
    <property type="match status" value="1"/>
</dbReference>
<feature type="repeat" description="Pumilio" evidence="2">
    <location>
        <begin position="134"/>
        <end position="170"/>
    </location>
</feature>
<protein>
    <submittedName>
        <fullName evidence="4">RNA-binding protein Puf3 (Predicted)</fullName>
    </submittedName>
</protein>
<dbReference type="EMBL" id="ASPP01014969">
    <property type="protein sequence ID" value="ETO18407.1"/>
    <property type="molecule type" value="Genomic_DNA"/>
</dbReference>
<feature type="repeat" description="Pumilio" evidence="2">
    <location>
        <begin position="21"/>
        <end position="57"/>
    </location>
</feature>
<name>X6MY73_RETFI</name>
<evidence type="ECO:0000256" key="1">
    <source>
        <dbReference type="ARBA" id="ARBA00022737"/>
    </source>
</evidence>
<accession>X6MY73</accession>
<dbReference type="PROSITE" id="PS50302">
    <property type="entry name" value="PUM"/>
    <property type="match status" value="3"/>
</dbReference>
<dbReference type="PROSITE" id="PS50303">
    <property type="entry name" value="PUM_HD"/>
    <property type="match status" value="1"/>
</dbReference>
<dbReference type="GO" id="GO:0003729">
    <property type="term" value="F:mRNA binding"/>
    <property type="evidence" value="ECO:0007669"/>
    <property type="project" value="TreeGrafter"/>
</dbReference>
<dbReference type="GO" id="GO:0005737">
    <property type="term" value="C:cytoplasm"/>
    <property type="evidence" value="ECO:0007669"/>
    <property type="project" value="TreeGrafter"/>
</dbReference>
<dbReference type="PANTHER" id="PTHR12537:SF12">
    <property type="entry name" value="MATERNAL PROTEIN PUMILIO"/>
    <property type="match status" value="1"/>
</dbReference>
<dbReference type="InterPro" id="IPR001313">
    <property type="entry name" value="Pumilio_RNA-bd_rpt"/>
</dbReference>
<dbReference type="Pfam" id="PF00806">
    <property type="entry name" value="PUF"/>
    <property type="match status" value="6"/>
</dbReference>
<feature type="domain" description="PUM-HD" evidence="3">
    <location>
        <begin position="1"/>
        <end position="257"/>
    </location>
</feature>
<feature type="repeat" description="Pumilio" evidence="2">
    <location>
        <begin position="97"/>
        <end position="133"/>
    </location>
</feature>
<dbReference type="Proteomes" id="UP000023152">
    <property type="component" value="Unassembled WGS sequence"/>
</dbReference>
<proteinExistence type="predicted"/>
<gene>
    <name evidence="4" type="ORF">RFI_18858</name>
</gene>
<evidence type="ECO:0000313" key="4">
    <source>
        <dbReference type="EMBL" id="ETO18407.1"/>
    </source>
</evidence>
<dbReference type="Gene3D" id="1.25.10.10">
    <property type="entry name" value="Leucine-rich Repeat Variant"/>
    <property type="match status" value="1"/>
</dbReference>
<dbReference type="InterPro" id="IPR016024">
    <property type="entry name" value="ARM-type_fold"/>
</dbReference>
<organism evidence="4 5">
    <name type="scientific">Reticulomyxa filosa</name>
    <dbReference type="NCBI Taxonomy" id="46433"/>
    <lineage>
        <taxon>Eukaryota</taxon>
        <taxon>Sar</taxon>
        <taxon>Rhizaria</taxon>
        <taxon>Retaria</taxon>
        <taxon>Foraminifera</taxon>
        <taxon>Monothalamids</taxon>
        <taxon>Reticulomyxidae</taxon>
        <taxon>Reticulomyxa</taxon>
    </lineage>
</organism>
<feature type="non-terminal residue" evidence="4">
    <location>
        <position position="1"/>
    </location>
</feature>
<dbReference type="InterPro" id="IPR011989">
    <property type="entry name" value="ARM-like"/>
</dbReference>
<keyword evidence="1" id="KW-0677">Repeat</keyword>
<sequence length="257" mass="29261">KSYRKKKKKCGIIGDEFAVTAILIHFSTLCRDKYGFRTLQRLLHVSDSIAVKATVVEQLCANDHVLNVCSCNPYGNLVVQKLIQKLPSEWLNMIMKALNGKICEYCVDPYGSHVVQAMMECYHNDMDRMPIYNELLSKIVVLSQHVRGNYVVQKMVTICQNPLVLRQICNVLCDHVGVLCLNKISSNVIQLALRSLPLDYRNIIIDSIYSSKASLVHSTCRPHNHHHGPFKRQDIPLAAQLITHKYGNYGLCTHFHM</sequence>
<dbReference type="AlphaFoldDB" id="X6MY73"/>
<evidence type="ECO:0000259" key="3">
    <source>
        <dbReference type="PROSITE" id="PS50303"/>
    </source>
</evidence>
<dbReference type="PANTHER" id="PTHR12537">
    <property type="entry name" value="RNA BINDING PROTEIN PUMILIO-RELATED"/>
    <property type="match status" value="1"/>
</dbReference>
<feature type="non-terminal residue" evidence="4">
    <location>
        <position position="257"/>
    </location>
</feature>
<keyword evidence="5" id="KW-1185">Reference proteome</keyword>
<evidence type="ECO:0000313" key="5">
    <source>
        <dbReference type="Proteomes" id="UP000023152"/>
    </source>
</evidence>
<dbReference type="SMART" id="SM00025">
    <property type="entry name" value="Pumilio"/>
    <property type="match status" value="5"/>
</dbReference>
<dbReference type="InterPro" id="IPR033133">
    <property type="entry name" value="PUM-HD"/>
</dbReference>
<dbReference type="OrthoDB" id="668540at2759"/>
<comment type="caution">
    <text evidence="4">The sequence shown here is derived from an EMBL/GenBank/DDBJ whole genome shotgun (WGS) entry which is preliminary data.</text>
</comment>
<evidence type="ECO:0000256" key="2">
    <source>
        <dbReference type="PROSITE-ProRule" id="PRU00317"/>
    </source>
</evidence>
<dbReference type="GO" id="GO:0010608">
    <property type="term" value="P:post-transcriptional regulation of gene expression"/>
    <property type="evidence" value="ECO:0007669"/>
    <property type="project" value="TreeGrafter"/>
</dbReference>